<evidence type="ECO:0000313" key="2">
    <source>
        <dbReference type="EMBL" id="MFD2460467.1"/>
    </source>
</evidence>
<gene>
    <name evidence="2" type="ORF">ACFSYJ_17800</name>
</gene>
<keyword evidence="1" id="KW-0732">Signal</keyword>
<evidence type="ECO:0000313" key="3">
    <source>
        <dbReference type="Proteomes" id="UP001597419"/>
    </source>
</evidence>
<feature type="signal peptide" evidence="1">
    <location>
        <begin position="1"/>
        <end position="23"/>
    </location>
</feature>
<proteinExistence type="predicted"/>
<dbReference type="EMBL" id="JBHUKU010000009">
    <property type="protein sequence ID" value="MFD2460467.1"/>
    <property type="molecule type" value="Genomic_DNA"/>
</dbReference>
<evidence type="ECO:0000256" key="1">
    <source>
        <dbReference type="SAM" id="SignalP"/>
    </source>
</evidence>
<organism evidence="2 3">
    <name type="scientific">Amycolatopsis samaneae</name>
    <dbReference type="NCBI Taxonomy" id="664691"/>
    <lineage>
        <taxon>Bacteria</taxon>
        <taxon>Bacillati</taxon>
        <taxon>Actinomycetota</taxon>
        <taxon>Actinomycetes</taxon>
        <taxon>Pseudonocardiales</taxon>
        <taxon>Pseudonocardiaceae</taxon>
        <taxon>Amycolatopsis</taxon>
    </lineage>
</organism>
<reference evidence="3" key="1">
    <citation type="journal article" date="2019" name="Int. J. Syst. Evol. Microbiol.">
        <title>The Global Catalogue of Microorganisms (GCM) 10K type strain sequencing project: providing services to taxonomists for standard genome sequencing and annotation.</title>
        <authorList>
            <consortium name="The Broad Institute Genomics Platform"/>
            <consortium name="The Broad Institute Genome Sequencing Center for Infectious Disease"/>
            <person name="Wu L."/>
            <person name="Ma J."/>
        </authorList>
    </citation>
    <scope>NUCLEOTIDE SEQUENCE [LARGE SCALE GENOMIC DNA]</scope>
    <source>
        <strain evidence="3">CGMCC 4.7643</strain>
    </source>
</reference>
<evidence type="ECO:0008006" key="4">
    <source>
        <dbReference type="Google" id="ProtNLM"/>
    </source>
</evidence>
<dbReference type="PROSITE" id="PS51257">
    <property type="entry name" value="PROKAR_LIPOPROTEIN"/>
    <property type="match status" value="1"/>
</dbReference>
<dbReference type="Proteomes" id="UP001597419">
    <property type="component" value="Unassembled WGS sequence"/>
</dbReference>
<sequence length="367" mass="37747">MRAGWGTAAVATLALLLSGCQVAVQGSAGLSAGDRQLADKRAQQRAAVDTALTALEQAPALAYGSTLPGGDQQWRVTRGGSAVGVLPIEGQPVQVAMAAGQLYLAATPEYWKARGADDGVQFGTGWVRSAPSELPLDPAGRLVPAKVAAGLRTAVATMDQVREPVRAKLPDGTEVYEVGTGLGKLRVTTAQPNRVVSFAPALLDQRAGAKFGTELRVEPITGEALKKFHGDLDAAIGAIGRPLDALARASVTVVGDKLDCKDYDGTCKTTVDLTSSVVGGGQGTSVHVLLTVEVSADSLGAQTCKAEGDAAPDAPLTLACDVRFQLPNRTASYRVLAKPTAVGEVRVPVDAEKTKQAVQADFATIGG</sequence>
<dbReference type="RefSeq" id="WP_345393444.1">
    <property type="nucleotide sequence ID" value="NZ_BAABHG010000006.1"/>
</dbReference>
<keyword evidence="3" id="KW-1185">Reference proteome</keyword>
<comment type="caution">
    <text evidence="2">The sequence shown here is derived from an EMBL/GenBank/DDBJ whole genome shotgun (WGS) entry which is preliminary data.</text>
</comment>
<accession>A0ABW5GI04</accession>
<feature type="chain" id="PRO_5045064847" description="Lipoprotein" evidence="1">
    <location>
        <begin position="24"/>
        <end position="367"/>
    </location>
</feature>
<name>A0ABW5GI04_9PSEU</name>
<protein>
    <recommendedName>
        <fullName evidence="4">Lipoprotein</fullName>
    </recommendedName>
</protein>